<accession>A0ABX1TC69</accession>
<evidence type="ECO:0000313" key="2">
    <source>
        <dbReference type="EMBL" id="NMQ07285.1"/>
    </source>
</evidence>
<reference evidence="2" key="1">
    <citation type="submission" date="2019-03" db="EMBL/GenBank/DDBJ databases">
        <title>Metabolic reconstructions from genomes of highly enriched 'Candidatus Accumulibacter' and 'Candidatus Competibacter' bioreactor populations.</title>
        <authorList>
            <person name="Annavajhala M.K."/>
            <person name="Welles L."/>
            <person name="Abbas B."/>
            <person name="Sorokin D."/>
            <person name="Park H."/>
            <person name="Van Loosdrecht M."/>
            <person name="Chandran K."/>
        </authorList>
    </citation>
    <scope>NUCLEOTIDE SEQUENCE</scope>
    <source>
        <strain evidence="2">SBR_L</strain>
    </source>
</reference>
<dbReference type="InterPro" id="IPR003201">
    <property type="entry name" value="Transposase_Tn5"/>
</dbReference>
<evidence type="ECO:0000313" key="3">
    <source>
        <dbReference type="Proteomes" id="UP000886469"/>
    </source>
</evidence>
<evidence type="ECO:0000259" key="1">
    <source>
        <dbReference type="Pfam" id="PF02281"/>
    </source>
</evidence>
<proteinExistence type="predicted"/>
<name>A0ABX1TC69_9PROT</name>
<keyword evidence="3" id="KW-1185">Reference proteome</keyword>
<organism evidence="2 3">
    <name type="scientific">Candidatus Accumulibacter contiguus</name>
    <dbReference type="NCBI Taxonomy" id="2954381"/>
    <lineage>
        <taxon>Bacteria</taxon>
        <taxon>Pseudomonadati</taxon>
        <taxon>Pseudomonadota</taxon>
        <taxon>Betaproteobacteria</taxon>
        <taxon>Candidatus Accumulibacter</taxon>
    </lineage>
</organism>
<dbReference type="InterPro" id="IPR014737">
    <property type="entry name" value="Transposase_Tn5-like_C"/>
</dbReference>
<dbReference type="InterPro" id="IPR012337">
    <property type="entry name" value="RNaseH-like_sf"/>
</dbReference>
<comment type="caution">
    <text evidence="2">The sequence shown here is derived from an EMBL/GenBank/DDBJ whole genome shotgun (WGS) entry which is preliminary data.</text>
</comment>
<feature type="domain" description="Transposase Tn5 dimerisation" evidence="1">
    <location>
        <begin position="2"/>
        <end position="38"/>
    </location>
</feature>
<sequence length="50" mass="5386">MVRLIAGFGGFLGRKHDGHPGPKAIWEGMQKVRAFAIALEAGRAAYFNDG</sequence>
<protein>
    <recommendedName>
        <fullName evidence="1">Transposase Tn5 dimerisation domain-containing protein</fullName>
    </recommendedName>
</protein>
<dbReference type="EMBL" id="SPMX01000070">
    <property type="protein sequence ID" value="NMQ07285.1"/>
    <property type="molecule type" value="Genomic_DNA"/>
</dbReference>
<dbReference type="Proteomes" id="UP000886469">
    <property type="component" value="Unassembled WGS sequence"/>
</dbReference>
<dbReference type="Pfam" id="PF02281">
    <property type="entry name" value="Dimer_Tnp_Tn5"/>
    <property type="match status" value="1"/>
</dbReference>
<gene>
    <name evidence="2" type="ORF">E4Q08_19605</name>
</gene>
<dbReference type="Gene3D" id="1.10.740.10">
    <property type="entry name" value="Transferase Inhibitor Protein From Tn5, Chain"/>
    <property type="match status" value="1"/>
</dbReference>
<dbReference type="SUPFAM" id="SSF53098">
    <property type="entry name" value="Ribonuclease H-like"/>
    <property type="match status" value="1"/>
</dbReference>